<dbReference type="InterPro" id="IPR017871">
    <property type="entry name" value="ABC_transporter-like_CS"/>
</dbReference>
<dbReference type="AlphaFoldDB" id="A0A2L1W9D1"/>
<name>A0A2L1W9D1_9PSED</name>
<evidence type="ECO:0000256" key="5">
    <source>
        <dbReference type="ARBA" id="ARBA00022970"/>
    </source>
</evidence>
<proteinExistence type="inferred from homology"/>
<keyword evidence="3 6" id="KW-0547">Nucleotide-binding</keyword>
<evidence type="ECO:0000256" key="6">
    <source>
        <dbReference type="PIRNR" id="PIRNR039137"/>
    </source>
</evidence>
<dbReference type="Pfam" id="PF00005">
    <property type="entry name" value="ABC_tran"/>
    <property type="match status" value="1"/>
</dbReference>
<accession>A0A2L1W9D1</accession>
<keyword evidence="2 6" id="KW-0813">Transport</keyword>
<dbReference type="PROSITE" id="PS50893">
    <property type="entry name" value="ABC_TRANSPORTER_2"/>
    <property type="match status" value="1"/>
</dbReference>
<dbReference type="GO" id="GO:0015658">
    <property type="term" value="F:branched-chain amino acid transmembrane transporter activity"/>
    <property type="evidence" value="ECO:0007669"/>
    <property type="project" value="UniProtKB-UniRule"/>
</dbReference>
<comment type="similarity">
    <text evidence="1 6">Belongs to the ABC transporter superfamily.</text>
</comment>
<dbReference type="PIRSF" id="PIRSF039137">
    <property type="entry name" value="ABC_branched_ATPase"/>
    <property type="match status" value="1"/>
</dbReference>
<dbReference type="RefSeq" id="WP_023532899.1">
    <property type="nucleotide sequence ID" value="NZ_BQHM01000034.1"/>
</dbReference>
<keyword evidence="5 6" id="KW-0029">Amino-acid transport</keyword>
<reference evidence="7 8" key="1">
    <citation type="submission" date="2020-11" db="EMBL/GenBank/DDBJ databases">
        <title>Pseudomonas fulva producing VIM-24.</title>
        <authorList>
            <person name="Liu S."/>
        </authorList>
    </citation>
    <scope>NUCLEOTIDE SEQUENCE [LARGE SCALE GENOMIC DNA]</scope>
    <source>
        <strain evidence="7 8">ZDHY414</strain>
    </source>
</reference>
<dbReference type="PROSITE" id="PS00211">
    <property type="entry name" value="ABC_TRANSPORTER_1"/>
    <property type="match status" value="1"/>
</dbReference>
<dbReference type="GO" id="GO:0005524">
    <property type="term" value="F:ATP binding"/>
    <property type="evidence" value="ECO:0007669"/>
    <property type="project" value="UniProtKB-UniRule"/>
</dbReference>
<dbReference type="PANTHER" id="PTHR43820:SF4">
    <property type="entry name" value="HIGH-AFFINITY BRANCHED-CHAIN AMINO ACID TRANSPORT ATP-BINDING PROTEIN LIVF"/>
    <property type="match status" value="1"/>
</dbReference>
<organism evidence="7 8">
    <name type="scientific">Pseudomonas fulva</name>
    <dbReference type="NCBI Taxonomy" id="47880"/>
    <lineage>
        <taxon>Bacteria</taxon>
        <taxon>Pseudomonadati</taxon>
        <taxon>Pseudomonadota</taxon>
        <taxon>Gammaproteobacteria</taxon>
        <taxon>Pseudomonadales</taxon>
        <taxon>Pseudomonadaceae</taxon>
        <taxon>Pseudomonas</taxon>
    </lineage>
</organism>
<dbReference type="GO" id="GO:0016887">
    <property type="term" value="F:ATP hydrolysis activity"/>
    <property type="evidence" value="ECO:0007669"/>
    <property type="project" value="InterPro"/>
</dbReference>
<sequence length="238" mass="26259">MTAPILELKDLDVFYGPIQALKQVSMHIDEGETVSLIGANGAGKSTLLMSIFGQPRAASGQIIYRGTDITRKSSHYIAANGIAQSPEGRRVFPDMSVEENLMMGTIPIGDKHADEDMQRMYTLFPRLKERRNQRAMTMSGGEQQMLAIARALMSRPRLLLLDEPSLGLAPIVVKQIFATLRELAKTGMTIFLVEQNANHALKLSDRAYVMVNGQIRMTGTGQELLVNEEVRSAYLGGH</sequence>
<dbReference type="Proteomes" id="UP000594430">
    <property type="component" value="Chromosome"/>
</dbReference>
<gene>
    <name evidence="7" type="ORF">IZU98_02330</name>
</gene>
<dbReference type="GeneID" id="93440449"/>
<dbReference type="SMART" id="SM00382">
    <property type="entry name" value="AAA"/>
    <property type="match status" value="1"/>
</dbReference>
<dbReference type="EMBL" id="CP064946">
    <property type="protein sequence ID" value="QPH49587.1"/>
    <property type="molecule type" value="Genomic_DNA"/>
</dbReference>
<evidence type="ECO:0000313" key="7">
    <source>
        <dbReference type="EMBL" id="QPH49587.1"/>
    </source>
</evidence>
<dbReference type="InterPro" id="IPR003439">
    <property type="entry name" value="ABC_transporter-like_ATP-bd"/>
</dbReference>
<dbReference type="InterPro" id="IPR052156">
    <property type="entry name" value="BCAA_Transport_ATP-bd_LivF"/>
</dbReference>
<dbReference type="InterPro" id="IPR003593">
    <property type="entry name" value="AAA+_ATPase"/>
</dbReference>
<dbReference type="InterPro" id="IPR027417">
    <property type="entry name" value="P-loop_NTPase"/>
</dbReference>
<dbReference type="SUPFAM" id="SSF52540">
    <property type="entry name" value="P-loop containing nucleoside triphosphate hydrolases"/>
    <property type="match status" value="1"/>
</dbReference>
<protein>
    <recommendedName>
        <fullName evidence="6">High-affinity branched-chain amino acid transport ATP-binding protein</fullName>
    </recommendedName>
</protein>
<evidence type="ECO:0000256" key="1">
    <source>
        <dbReference type="ARBA" id="ARBA00005417"/>
    </source>
</evidence>
<evidence type="ECO:0000256" key="3">
    <source>
        <dbReference type="ARBA" id="ARBA00022741"/>
    </source>
</evidence>
<evidence type="ECO:0000256" key="2">
    <source>
        <dbReference type="ARBA" id="ARBA00022448"/>
    </source>
</evidence>
<evidence type="ECO:0000256" key="4">
    <source>
        <dbReference type="ARBA" id="ARBA00022840"/>
    </source>
</evidence>
<dbReference type="InterPro" id="IPR030660">
    <property type="entry name" value="ABC_branched_ATPase_LivF/BraG"/>
</dbReference>
<dbReference type="Gene3D" id="3.40.50.300">
    <property type="entry name" value="P-loop containing nucleotide triphosphate hydrolases"/>
    <property type="match status" value="1"/>
</dbReference>
<dbReference type="CDD" id="cd03224">
    <property type="entry name" value="ABC_TM1139_LivF_branched"/>
    <property type="match status" value="1"/>
</dbReference>
<keyword evidence="4 6" id="KW-0067">ATP-binding</keyword>
<dbReference type="PANTHER" id="PTHR43820">
    <property type="entry name" value="HIGH-AFFINITY BRANCHED-CHAIN AMINO ACID TRANSPORT ATP-BINDING PROTEIN LIVF"/>
    <property type="match status" value="1"/>
</dbReference>
<dbReference type="GO" id="GO:0015807">
    <property type="term" value="P:L-amino acid transport"/>
    <property type="evidence" value="ECO:0007669"/>
    <property type="project" value="TreeGrafter"/>
</dbReference>
<evidence type="ECO:0000313" key="8">
    <source>
        <dbReference type="Proteomes" id="UP000594430"/>
    </source>
</evidence>